<gene>
    <name evidence="1" type="ORF">PENTCL1PPCAC_20294</name>
</gene>
<organism evidence="1 2">
    <name type="scientific">Pristionchus entomophagus</name>
    <dbReference type="NCBI Taxonomy" id="358040"/>
    <lineage>
        <taxon>Eukaryota</taxon>
        <taxon>Metazoa</taxon>
        <taxon>Ecdysozoa</taxon>
        <taxon>Nematoda</taxon>
        <taxon>Chromadorea</taxon>
        <taxon>Rhabditida</taxon>
        <taxon>Rhabditina</taxon>
        <taxon>Diplogasteromorpha</taxon>
        <taxon>Diplogasteroidea</taxon>
        <taxon>Neodiplogasteridae</taxon>
        <taxon>Pristionchus</taxon>
    </lineage>
</organism>
<evidence type="ECO:0000313" key="2">
    <source>
        <dbReference type="Proteomes" id="UP001432027"/>
    </source>
</evidence>
<name>A0AAV5TV56_9BILA</name>
<proteinExistence type="predicted"/>
<feature type="non-terminal residue" evidence="1">
    <location>
        <position position="84"/>
    </location>
</feature>
<accession>A0AAV5TV56</accession>
<protein>
    <submittedName>
        <fullName evidence="1">Uncharacterized protein</fullName>
    </submittedName>
</protein>
<dbReference type="EMBL" id="BTSX01000005">
    <property type="protein sequence ID" value="GMS98119.1"/>
    <property type="molecule type" value="Genomic_DNA"/>
</dbReference>
<evidence type="ECO:0000313" key="1">
    <source>
        <dbReference type="EMBL" id="GMS98119.1"/>
    </source>
</evidence>
<feature type="non-terminal residue" evidence="1">
    <location>
        <position position="1"/>
    </location>
</feature>
<sequence length="84" mass="9644">SPEAGGPSAVHNYNCQRHEPLTRVRLDQRVLNYFDLFARTSSAVIPVRMCITYQQWEQYYDEMCACAFRDNCTTSSKYPANSGL</sequence>
<comment type="caution">
    <text evidence="1">The sequence shown here is derived from an EMBL/GenBank/DDBJ whole genome shotgun (WGS) entry which is preliminary data.</text>
</comment>
<keyword evidence="2" id="KW-1185">Reference proteome</keyword>
<dbReference type="Proteomes" id="UP001432027">
    <property type="component" value="Unassembled WGS sequence"/>
</dbReference>
<reference evidence="1" key="1">
    <citation type="submission" date="2023-10" db="EMBL/GenBank/DDBJ databases">
        <title>Genome assembly of Pristionchus species.</title>
        <authorList>
            <person name="Yoshida K."/>
            <person name="Sommer R.J."/>
        </authorList>
    </citation>
    <scope>NUCLEOTIDE SEQUENCE</scope>
    <source>
        <strain evidence="1">RS0144</strain>
    </source>
</reference>
<dbReference type="AlphaFoldDB" id="A0AAV5TV56"/>